<sequence>MQTWSWRLTMLANTG</sequence>
<evidence type="ECO:0000313" key="1">
    <source>
        <dbReference type="EMBL" id="JAI03448.1"/>
    </source>
</evidence>
<reference evidence="1" key="2">
    <citation type="journal article" date="2015" name="Fish Shellfish Immunol.">
        <title>Early steps in the European eel (Anguilla anguilla)-Vibrio vulnificus interaction in the gills: Role of the RtxA13 toxin.</title>
        <authorList>
            <person name="Callol A."/>
            <person name="Pajuelo D."/>
            <person name="Ebbesson L."/>
            <person name="Teles M."/>
            <person name="MacKenzie S."/>
            <person name="Amaro C."/>
        </authorList>
    </citation>
    <scope>NUCLEOTIDE SEQUENCE</scope>
</reference>
<organism evidence="1">
    <name type="scientific">Anguilla anguilla</name>
    <name type="common">European freshwater eel</name>
    <name type="synonym">Muraena anguilla</name>
    <dbReference type="NCBI Taxonomy" id="7936"/>
    <lineage>
        <taxon>Eukaryota</taxon>
        <taxon>Metazoa</taxon>
        <taxon>Chordata</taxon>
        <taxon>Craniata</taxon>
        <taxon>Vertebrata</taxon>
        <taxon>Euteleostomi</taxon>
        <taxon>Actinopterygii</taxon>
        <taxon>Neopterygii</taxon>
        <taxon>Teleostei</taxon>
        <taxon>Anguilliformes</taxon>
        <taxon>Anguillidae</taxon>
        <taxon>Anguilla</taxon>
    </lineage>
</organism>
<accession>A0A0E9XL39</accession>
<dbReference type="EMBL" id="GBXM01005130">
    <property type="protein sequence ID" value="JAI03448.1"/>
    <property type="molecule type" value="Transcribed_RNA"/>
</dbReference>
<reference evidence="1" key="1">
    <citation type="submission" date="2014-11" db="EMBL/GenBank/DDBJ databases">
        <authorList>
            <person name="Amaro Gonzalez C."/>
        </authorList>
    </citation>
    <scope>NUCLEOTIDE SEQUENCE</scope>
</reference>
<name>A0A0E9XL39_ANGAN</name>
<protein>
    <submittedName>
        <fullName evidence="1">Uncharacterized protein</fullName>
    </submittedName>
</protein>
<proteinExistence type="predicted"/>